<feature type="non-terminal residue" evidence="3">
    <location>
        <position position="179"/>
    </location>
</feature>
<keyword evidence="1" id="KW-0472">Membrane</keyword>
<keyword evidence="4" id="KW-1185">Reference proteome</keyword>
<protein>
    <recommendedName>
        <fullName evidence="2">TraG N-terminal Proteobacteria domain-containing protein</fullName>
    </recommendedName>
</protein>
<dbReference type="EMBL" id="PZKG01000096">
    <property type="protein sequence ID" value="PTE20569.1"/>
    <property type="molecule type" value="Genomic_DNA"/>
</dbReference>
<feature type="domain" description="TraG N-terminal Proteobacteria" evidence="2">
    <location>
        <begin position="4"/>
        <end position="175"/>
    </location>
</feature>
<reference evidence="3 4" key="1">
    <citation type="submission" date="2018-03" db="EMBL/GenBank/DDBJ databases">
        <title>Cereibacter changlensis.</title>
        <authorList>
            <person name="Meyer T.E."/>
            <person name="Miller S."/>
            <person name="Lodha T."/>
            <person name="Gandham S."/>
            <person name="Chintalapati S."/>
            <person name="Chintalapati V.R."/>
        </authorList>
    </citation>
    <scope>NUCLEOTIDE SEQUENCE [LARGE SCALE GENOMIC DNA]</scope>
    <source>
        <strain evidence="3 4">JA139</strain>
    </source>
</reference>
<keyword evidence="1" id="KW-0812">Transmembrane</keyword>
<proteinExistence type="predicted"/>
<dbReference type="AlphaFoldDB" id="A0A2T4JRP6"/>
<evidence type="ECO:0000313" key="4">
    <source>
        <dbReference type="Proteomes" id="UP000241010"/>
    </source>
</evidence>
<feature type="transmembrane region" description="Helical" evidence="1">
    <location>
        <begin position="33"/>
        <end position="55"/>
    </location>
</feature>
<sequence>MQWEIFTTGGGYYLSDVFNMLAAYTSSGNFKNLLSIGVVIGVAWASINMAMGGSIGSSLKYVLVMVVVMGLTLGPKSSVVIIDKTSGPIPIYGIVDNVPTPVAMLGHYTSAVSYYLTGQMETLMQTPEDLTYQKNGMMFGASLLAQASTWRAVTPKIHENLVNFMQGCVIDATNLGHMD</sequence>
<dbReference type="OrthoDB" id="7413598at2"/>
<dbReference type="Pfam" id="PF07916">
    <property type="entry name" value="TraG_N"/>
    <property type="match status" value="1"/>
</dbReference>
<name>A0A2T4JRP6_9RHOB</name>
<comment type="caution">
    <text evidence="3">The sequence shown here is derived from an EMBL/GenBank/DDBJ whole genome shotgun (WGS) entry which is preliminary data.</text>
</comment>
<accession>A0A2T4JRP6</accession>
<evidence type="ECO:0000256" key="1">
    <source>
        <dbReference type="SAM" id="Phobius"/>
    </source>
</evidence>
<gene>
    <name evidence="3" type="ORF">C5F48_16710</name>
</gene>
<dbReference type="RefSeq" id="WP_146170625.1">
    <property type="nucleotide sequence ID" value="NZ_PZKG01000096.1"/>
</dbReference>
<dbReference type="InterPro" id="IPR012931">
    <property type="entry name" value="TraG_N_Proteobacteria"/>
</dbReference>
<keyword evidence="1" id="KW-1133">Transmembrane helix</keyword>
<evidence type="ECO:0000259" key="2">
    <source>
        <dbReference type="Pfam" id="PF07916"/>
    </source>
</evidence>
<dbReference type="Proteomes" id="UP000241010">
    <property type="component" value="Unassembled WGS sequence"/>
</dbReference>
<organism evidence="3 4">
    <name type="scientific">Cereibacter changlensis JA139</name>
    <dbReference type="NCBI Taxonomy" id="1188249"/>
    <lineage>
        <taxon>Bacteria</taxon>
        <taxon>Pseudomonadati</taxon>
        <taxon>Pseudomonadota</taxon>
        <taxon>Alphaproteobacteria</taxon>
        <taxon>Rhodobacterales</taxon>
        <taxon>Paracoccaceae</taxon>
        <taxon>Cereibacter</taxon>
    </lineage>
</organism>
<evidence type="ECO:0000313" key="3">
    <source>
        <dbReference type="EMBL" id="PTE20569.1"/>
    </source>
</evidence>